<sequence length="94" mass="10518">MTNLSSKPIYYIPCYITFPQVTLVQMVLISSSEGDYVLTPEDLPSPSPLLIYTATMVPDLYIPDNQDEDDTLISNNDSIEPSHVQPQNTKPNTK</sequence>
<dbReference type="Proteomes" id="UP000789702">
    <property type="component" value="Unassembled WGS sequence"/>
</dbReference>
<protein>
    <submittedName>
        <fullName evidence="1">9915_t:CDS:1</fullName>
    </submittedName>
</protein>
<dbReference type="EMBL" id="CAJVPU010001407">
    <property type="protein sequence ID" value="CAG8479930.1"/>
    <property type="molecule type" value="Genomic_DNA"/>
</dbReference>
<evidence type="ECO:0000313" key="1">
    <source>
        <dbReference type="EMBL" id="CAG8479930.1"/>
    </source>
</evidence>
<reference evidence="1" key="1">
    <citation type="submission" date="2021-06" db="EMBL/GenBank/DDBJ databases">
        <authorList>
            <person name="Kallberg Y."/>
            <person name="Tangrot J."/>
            <person name="Rosling A."/>
        </authorList>
    </citation>
    <scope>NUCLEOTIDE SEQUENCE</scope>
    <source>
        <strain evidence="1">IL203A</strain>
    </source>
</reference>
<name>A0ACA9KMH7_9GLOM</name>
<keyword evidence="2" id="KW-1185">Reference proteome</keyword>
<proteinExistence type="predicted"/>
<feature type="non-terminal residue" evidence="1">
    <location>
        <position position="94"/>
    </location>
</feature>
<accession>A0ACA9KMH7</accession>
<evidence type="ECO:0000313" key="2">
    <source>
        <dbReference type="Proteomes" id="UP000789702"/>
    </source>
</evidence>
<organism evidence="1 2">
    <name type="scientific">Dentiscutata heterogama</name>
    <dbReference type="NCBI Taxonomy" id="1316150"/>
    <lineage>
        <taxon>Eukaryota</taxon>
        <taxon>Fungi</taxon>
        <taxon>Fungi incertae sedis</taxon>
        <taxon>Mucoromycota</taxon>
        <taxon>Glomeromycotina</taxon>
        <taxon>Glomeromycetes</taxon>
        <taxon>Diversisporales</taxon>
        <taxon>Gigasporaceae</taxon>
        <taxon>Dentiscutata</taxon>
    </lineage>
</organism>
<comment type="caution">
    <text evidence="1">The sequence shown here is derived from an EMBL/GenBank/DDBJ whole genome shotgun (WGS) entry which is preliminary data.</text>
</comment>
<gene>
    <name evidence="1" type="ORF">DHETER_LOCUS2084</name>
</gene>